<reference evidence="3" key="1">
    <citation type="submission" date="2021-11" db="EMBL/GenBank/DDBJ databases">
        <authorList>
            <person name="Schell T."/>
        </authorList>
    </citation>
    <scope>NUCLEOTIDE SEQUENCE</scope>
    <source>
        <strain evidence="3">M5</strain>
    </source>
</reference>
<proteinExistence type="predicted"/>
<feature type="region of interest" description="Disordered" evidence="1">
    <location>
        <begin position="53"/>
        <end position="81"/>
    </location>
</feature>
<organism evidence="3 4">
    <name type="scientific">Daphnia galeata</name>
    <dbReference type="NCBI Taxonomy" id="27404"/>
    <lineage>
        <taxon>Eukaryota</taxon>
        <taxon>Metazoa</taxon>
        <taxon>Ecdysozoa</taxon>
        <taxon>Arthropoda</taxon>
        <taxon>Crustacea</taxon>
        <taxon>Branchiopoda</taxon>
        <taxon>Diplostraca</taxon>
        <taxon>Cladocera</taxon>
        <taxon>Anomopoda</taxon>
        <taxon>Daphniidae</taxon>
        <taxon>Daphnia</taxon>
    </lineage>
</organism>
<name>A0A8J2WA08_9CRUS</name>
<accession>A0A8J2WA08</accession>
<evidence type="ECO:0000313" key="4">
    <source>
        <dbReference type="Proteomes" id="UP000789390"/>
    </source>
</evidence>
<evidence type="ECO:0000313" key="3">
    <source>
        <dbReference type="EMBL" id="CAH0110594.1"/>
    </source>
</evidence>
<keyword evidence="2" id="KW-0732">Signal</keyword>
<dbReference type="EMBL" id="CAKKLH010000303">
    <property type="protein sequence ID" value="CAH0110594.1"/>
    <property type="molecule type" value="Genomic_DNA"/>
</dbReference>
<feature type="signal peptide" evidence="2">
    <location>
        <begin position="1"/>
        <end position="28"/>
    </location>
</feature>
<evidence type="ECO:0000256" key="2">
    <source>
        <dbReference type="SAM" id="SignalP"/>
    </source>
</evidence>
<protein>
    <submittedName>
        <fullName evidence="3">Uncharacterized protein</fullName>
    </submittedName>
</protein>
<dbReference type="OrthoDB" id="6341328at2759"/>
<feature type="compositionally biased region" description="Low complexity" evidence="1">
    <location>
        <begin position="56"/>
        <end position="66"/>
    </location>
</feature>
<keyword evidence="4" id="KW-1185">Reference proteome</keyword>
<feature type="compositionally biased region" description="Basic and acidic residues" evidence="1">
    <location>
        <begin position="244"/>
        <end position="269"/>
    </location>
</feature>
<evidence type="ECO:0000256" key="1">
    <source>
        <dbReference type="SAM" id="MobiDB-lite"/>
    </source>
</evidence>
<dbReference type="AlphaFoldDB" id="A0A8J2WA08"/>
<dbReference type="Proteomes" id="UP000789390">
    <property type="component" value="Unassembled WGS sequence"/>
</dbReference>
<sequence length="269" mass="30330">MARGSEAKWWLAMGVLLMVFAYCQPASAAATAATDDDEMMARQTRGLVLRSWRNAQQQQTEPQQQQNSADKNPSAKVAAEPILPPPKEAIVFSGLPISMRLVLLQHLAGYDKRTPNSRAFLGMRGKKSSPTLQGDALMEDNQVDDASRLSEGDNISDLDFFGPVPQKKKMNSEKFLGMRGKKMMNGLADGTAIIPNWRERYIYQEPFQKKRAPSSNSFMGMRGKRSESAMSMSDYQFYDDDDNVVDKEQQPDVDFKDSSLHRYQERTQN</sequence>
<comment type="caution">
    <text evidence="3">The sequence shown here is derived from an EMBL/GenBank/DDBJ whole genome shotgun (WGS) entry which is preliminary data.</text>
</comment>
<gene>
    <name evidence="3" type="ORF">DGAL_LOCUS14164</name>
</gene>
<feature type="chain" id="PRO_5035159174" evidence="2">
    <location>
        <begin position="29"/>
        <end position="269"/>
    </location>
</feature>
<feature type="region of interest" description="Disordered" evidence="1">
    <location>
        <begin position="240"/>
        <end position="269"/>
    </location>
</feature>